<evidence type="ECO:0000313" key="3">
    <source>
        <dbReference type="Proteomes" id="UP000319619"/>
    </source>
</evidence>
<dbReference type="PROSITE" id="PS50042">
    <property type="entry name" value="CNMP_BINDING_3"/>
    <property type="match status" value="1"/>
</dbReference>
<dbReference type="InterPro" id="IPR000595">
    <property type="entry name" value="cNMP-bd_dom"/>
</dbReference>
<reference evidence="2 3" key="1">
    <citation type="submission" date="2017-06" db="EMBL/GenBank/DDBJ databases">
        <title>Novel microbial phyla capable of carbon fixation and sulfur reduction in deep-sea sediments.</title>
        <authorList>
            <person name="Huang J."/>
            <person name="Baker B."/>
            <person name="Wang Y."/>
        </authorList>
    </citation>
    <scope>NUCLEOTIDE SEQUENCE [LARGE SCALE GENOMIC DNA]</scope>
    <source>
        <strain evidence="2">B3_LCP</strain>
    </source>
</reference>
<dbReference type="InterPro" id="IPR050397">
    <property type="entry name" value="Env_Response_Regulators"/>
</dbReference>
<dbReference type="PANTHER" id="PTHR24567:SF74">
    <property type="entry name" value="HTH-TYPE TRANSCRIPTIONAL REGULATOR ARCR"/>
    <property type="match status" value="1"/>
</dbReference>
<accession>A0A532UZS6</accession>
<organism evidence="2 3">
    <name type="scientific">candidate division LCP-89 bacterium B3_LCP</name>
    <dbReference type="NCBI Taxonomy" id="2012998"/>
    <lineage>
        <taxon>Bacteria</taxon>
        <taxon>Pseudomonadati</taxon>
        <taxon>Bacteria division LCP-89</taxon>
    </lineage>
</organism>
<protein>
    <recommendedName>
        <fullName evidence="1">Cyclic nucleotide-binding domain-containing protein</fullName>
    </recommendedName>
</protein>
<dbReference type="GO" id="GO:0003700">
    <property type="term" value="F:DNA-binding transcription factor activity"/>
    <property type="evidence" value="ECO:0007669"/>
    <property type="project" value="TreeGrafter"/>
</dbReference>
<dbReference type="PANTHER" id="PTHR24567">
    <property type="entry name" value="CRP FAMILY TRANSCRIPTIONAL REGULATORY PROTEIN"/>
    <property type="match status" value="1"/>
</dbReference>
<gene>
    <name evidence="2" type="ORF">CEE37_09095</name>
</gene>
<dbReference type="EMBL" id="NJBN01000005">
    <property type="protein sequence ID" value="TKJ40460.1"/>
    <property type="molecule type" value="Genomic_DNA"/>
</dbReference>
<dbReference type="Proteomes" id="UP000319619">
    <property type="component" value="Unassembled WGS sequence"/>
</dbReference>
<dbReference type="SMART" id="SM00100">
    <property type="entry name" value="cNMP"/>
    <property type="match status" value="1"/>
</dbReference>
<feature type="domain" description="Cyclic nucleotide-binding" evidence="1">
    <location>
        <begin position="19"/>
        <end position="139"/>
    </location>
</feature>
<dbReference type="AlphaFoldDB" id="A0A532UZS6"/>
<evidence type="ECO:0000259" key="1">
    <source>
        <dbReference type="PROSITE" id="PS50042"/>
    </source>
</evidence>
<dbReference type="Gene3D" id="2.60.120.10">
    <property type="entry name" value="Jelly Rolls"/>
    <property type="match status" value="1"/>
</dbReference>
<dbReference type="Pfam" id="PF00027">
    <property type="entry name" value="cNMP_binding"/>
    <property type="match status" value="1"/>
</dbReference>
<comment type="caution">
    <text evidence="2">The sequence shown here is derived from an EMBL/GenBank/DDBJ whole genome shotgun (WGS) entry which is preliminary data.</text>
</comment>
<dbReference type="CDD" id="cd00038">
    <property type="entry name" value="CAP_ED"/>
    <property type="match status" value="1"/>
</dbReference>
<dbReference type="GO" id="GO:0005829">
    <property type="term" value="C:cytosol"/>
    <property type="evidence" value="ECO:0007669"/>
    <property type="project" value="TreeGrafter"/>
</dbReference>
<sequence length="155" mass="17644">MLNTQNLEDIVGQLGDVPLFQVFSAEELNLILPYFEIRTFEVSTTLFEEGDRGDYVCIVLEGTIDIRKESLSGNQKISAKFGHGSIMGEMAIIDHYPRSTTAKVTANSRLLILKRENFETLIEEAPQLAVRFLREIARMLSLRLRRTSGRFSDIF</sequence>
<evidence type="ECO:0000313" key="2">
    <source>
        <dbReference type="EMBL" id="TKJ40460.1"/>
    </source>
</evidence>
<dbReference type="SUPFAM" id="SSF51206">
    <property type="entry name" value="cAMP-binding domain-like"/>
    <property type="match status" value="1"/>
</dbReference>
<dbReference type="InterPro" id="IPR014710">
    <property type="entry name" value="RmlC-like_jellyroll"/>
</dbReference>
<name>A0A532UZS6_UNCL8</name>
<dbReference type="InterPro" id="IPR018490">
    <property type="entry name" value="cNMP-bd_dom_sf"/>
</dbReference>
<proteinExistence type="predicted"/>